<dbReference type="EMBL" id="CP045875">
    <property type="protein sequence ID" value="QGG48219.1"/>
    <property type="molecule type" value="Genomic_DNA"/>
</dbReference>
<keyword evidence="3" id="KW-1185">Reference proteome</keyword>
<organism evidence="2 3">
    <name type="scientific">Heliorestis convoluta</name>
    <dbReference type="NCBI Taxonomy" id="356322"/>
    <lineage>
        <taxon>Bacteria</taxon>
        <taxon>Bacillati</taxon>
        <taxon>Bacillota</taxon>
        <taxon>Clostridia</taxon>
        <taxon>Eubacteriales</taxon>
        <taxon>Heliobacteriaceae</taxon>
        <taxon>Heliorestis</taxon>
    </lineage>
</organism>
<dbReference type="InterPro" id="IPR029064">
    <property type="entry name" value="Ribosomal_eL30-like_sf"/>
</dbReference>
<evidence type="ECO:0000313" key="3">
    <source>
        <dbReference type="Proteomes" id="UP000366051"/>
    </source>
</evidence>
<dbReference type="InterPro" id="IPR004038">
    <property type="entry name" value="Ribosomal_eL8/eL30/eS12/Gad45"/>
</dbReference>
<dbReference type="Pfam" id="PF01248">
    <property type="entry name" value="Ribosomal_L7Ae"/>
    <property type="match status" value="1"/>
</dbReference>
<sequence length="101" mass="10866">MDLEKLYALLGFARRAKQIASGETAVEANLKKGKVALLIMANDGSPHAIEKYNLWCQDLGIKTIQVGTKASLGIALGQSPRTIVAVLDEGFARAIEQAQQK</sequence>
<dbReference type="AlphaFoldDB" id="A0A5Q2N2X3"/>
<dbReference type="Gene3D" id="3.30.1330.30">
    <property type="match status" value="1"/>
</dbReference>
<proteinExistence type="predicted"/>
<dbReference type="SUPFAM" id="SSF55315">
    <property type="entry name" value="L30e-like"/>
    <property type="match status" value="1"/>
</dbReference>
<dbReference type="RefSeq" id="WP_153725458.1">
    <property type="nucleotide sequence ID" value="NZ_CP045875.1"/>
</dbReference>
<gene>
    <name evidence="2" type="ORF">FTV88_2121</name>
</gene>
<protein>
    <submittedName>
        <fullName evidence="2">Ribosomal L7Ae/L30e/S12e/Gadd45 family protein</fullName>
    </submittedName>
</protein>
<dbReference type="Proteomes" id="UP000366051">
    <property type="component" value="Chromosome"/>
</dbReference>
<feature type="domain" description="Ribosomal protein eL8/eL30/eS12/Gadd45" evidence="1">
    <location>
        <begin position="5"/>
        <end position="93"/>
    </location>
</feature>
<evidence type="ECO:0000313" key="2">
    <source>
        <dbReference type="EMBL" id="QGG48219.1"/>
    </source>
</evidence>
<accession>A0A5Q2N2X3</accession>
<dbReference type="KEGG" id="hcv:FTV88_2121"/>
<evidence type="ECO:0000259" key="1">
    <source>
        <dbReference type="Pfam" id="PF01248"/>
    </source>
</evidence>
<name>A0A5Q2N2X3_9FIRM</name>
<dbReference type="OrthoDB" id="9794863at2"/>
<reference evidence="3" key="1">
    <citation type="submission" date="2019-11" db="EMBL/GenBank/DDBJ databases">
        <title>Genome sequence of Heliorestis convoluta strain HH, an alkaliphilic and minimalistic phototrophic bacterium from a soda lake in Egypt.</title>
        <authorList>
            <person name="Dewey E.D."/>
            <person name="Stokes L.M."/>
            <person name="Burchell B.M."/>
            <person name="Shaffer K.N."/>
            <person name="Huntington A.M."/>
            <person name="Baker J.M."/>
            <person name="Nadendla S."/>
            <person name="Giglio M.G."/>
            <person name="Touchman J.W."/>
            <person name="Blankenship R.E."/>
            <person name="Madigan M.T."/>
            <person name="Sattley W.M."/>
        </authorList>
    </citation>
    <scope>NUCLEOTIDE SEQUENCE [LARGE SCALE GENOMIC DNA]</scope>
    <source>
        <strain evidence="3">HH</strain>
    </source>
</reference>